<keyword evidence="4" id="KW-0732">Signal</keyword>
<accession>A0A9P5NSN3</accession>
<feature type="region of interest" description="Disordered" evidence="3">
    <location>
        <begin position="1063"/>
        <end position="1082"/>
    </location>
</feature>
<feature type="region of interest" description="Disordered" evidence="3">
    <location>
        <begin position="800"/>
        <end position="892"/>
    </location>
</feature>
<dbReference type="Gene3D" id="2.120.10.80">
    <property type="entry name" value="Kelch-type beta propeller"/>
    <property type="match status" value="1"/>
</dbReference>
<keyword evidence="6" id="KW-1185">Reference proteome</keyword>
<dbReference type="AlphaFoldDB" id="A0A9P5NSN3"/>
<evidence type="ECO:0000256" key="3">
    <source>
        <dbReference type="SAM" id="MobiDB-lite"/>
    </source>
</evidence>
<feature type="compositionally biased region" description="Polar residues" evidence="3">
    <location>
        <begin position="368"/>
        <end position="392"/>
    </location>
</feature>
<dbReference type="EMBL" id="JADNYJ010000015">
    <property type="protein sequence ID" value="KAF8907288.1"/>
    <property type="molecule type" value="Genomic_DNA"/>
</dbReference>
<feature type="compositionally biased region" description="Polar residues" evidence="3">
    <location>
        <begin position="699"/>
        <end position="752"/>
    </location>
</feature>
<dbReference type="OrthoDB" id="432528at2759"/>
<feature type="compositionally biased region" description="Polar residues" evidence="3">
    <location>
        <begin position="645"/>
        <end position="655"/>
    </location>
</feature>
<feature type="compositionally biased region" description="Low complexity" evidence="3">
    <location>
        <begin position="919"/>
        <end position="930"/>
    </location>
</feature>
<feature type="chain" id="PRO_5040300580" description="Galactose oxidase" evidence="4">
    <location>
        <begin position="23"/>
        <end position="1082"/>
    </location>
</feature>
<dbReference type="Gene3D" id="2.130.10.80">
    <property type="entry name" value="Galactose oxidase/kelch, beta-propeller"/>
    <property type="match status" value="1"/>
</dbReference>
<evidence type="ECO:0000313" key="5">
    <source>
        <dbReference type="EMBL" id="KAF8907288.1"/>
    </source>
</evidence>
<protein>
    <recommendedName>
        <fullName evidence="7">Galactose oxidase</fullName>
    </recommendedName>
</protein>
<feature type="region of interest" description="Disordered" evidence="3">
    <location>
        <begin position="366"/>
        <end position="423"/>
    </location>
</feature>
<feature type="compositionally biased region" description="Basic and acidic residues" evidence="3">
    <location>
        <begin position="1019"/>
        <end position="1030"/>
    </location>
</feature>
<feature type="region of interest" description="Disordered" evidence="3">
    <location>
        <begin position="632"/>
        <end position="674"/>
    </location>
</feature>
<evidence type="ECO:0000256" key="2">
    <source>
        <dbReference type="ARBA" id="ARBA00022737"/>
    </source>
</evidence>
<feature type="compositionally biased region" description="Polar residues" evidence="3">
    <location>
        <begin position="860"/>
        <end position="869"/>
    </location>
</feature>
<dbReference type="InterPro" id="IPR037293">
    <property type="entry name" value="Gal_Oxidase_central_sf"/>
</dbReference>
<feature type="signal peptide" evidence="4">
    <location>
        <begin position="1"/>
        <end position="22"/>
    </location>
</feature>
<evidence type="ECO:0000256" key="4">
    <source>
        <dbReference type="SAM" id="SignalP"/>
    </source>
</evidence>
<reference evidence="5" key="1">
    <citation type="submission" date="2020-11" db="EMBL/GenBank/DDBJ databases">
        <authorList>
            <consortium name="DOE Joint Genome Institute"/>
            <person name="Ahrendt S."/>
            <person name="Riley R."/>
            <person name="Andreopoulos W."/>
            <person name="LaButti K."/>
            <person name="Pangilinan J."/>
            <person name="Ruiz-duenas F.J."/>
            <person name="Barrasa J.M."/>
            <person name="Sanchez-Garcia M."/>
            <person name="Camarero S."/>
            <person name="Miyauchi S."/>
            <person name="Serrano A."/>
            <person name="Linde D."/>
            <person name="Babiker R."/>
            <person name="Drula E."/>
            <person name="Ayuso-Fernandez I."/>
            <person name="Pacheco R."/>
            <person name="Padilla G."/>
            <person name="Ferreira P."/>
            <person name="Barriuso J."/>
            <person name="Kellner H."/>
            <person name="Castanera R."/>
            <person name="Alfaro M."/>
            <person name="Ramirez L."/>
            <person name="Pisabarro A.G."/>
            <person name="Kuo A."/>
            <person name="Tritt A."/>
            <person name="Lipzen A."/>
            <person name="He G."/>
            <person name="Yan M."/>
            <person name="Ng V."/>
            <person name="Cullen D."/>
            <person name="Martin F."/>
            <person name="Rosso M.-N."/>
            <person name="Henrissat B."/>
            <person name="Hibbett D."/>
            <person name="Martinez A.T."/>
            <person name="Grigoriev I.V."/>
        </authorList>
    </citation>
    <scope>NUCLEOTIDE SEQUENCE</scope>
    <source>
        <strain evidence="5">AH 44721</strain>
    </source>
</reference>
<dbReference type="PANTHER" id="PTHR46093:SF18">
    <property type="entry name" value="FIBRONECTIN TYPE-III DOMAIN-CONTAINING PROTEIN"/>
    <property type="match status" value="1"/>
</dbReference>
<dbReference type="Proteomes" id="UP000724874">
    <property type="component" value="Unassembled WGS sequence"/>
</dbReference>
<feature type="compositionally biased region" description="Low complexity" evidence="3">
    <location>
        <begin position="753"/>
        <end position="767"/>
    </location>
</feature>
<name>A0A9P5NSN3_GYMJU</name>
<dbReference type="InterPro" id="IPR015915">
    <property type="entry name" value="Kelch-typ_b-propeller"/>
</dbReference>
<organism evidence="5 6">
    <name type="scientific">Gymnopilus junonius</name>
    <name type="common">Spectacular rustgill mushroom</name>
    <name type="synonym">Gymnopilus spectabilis subsp. junonius</name>
    <dbReference type="NCBI Taxonomy" id="109634"/>
    <lineage>
        <taxon>Eukaryota</taxon>
        <taxon>Fungi</taxon>
        <taxon>Dikarya</taxon>
        <taxon>Basidiomycota</taxon>
        <taxon>Agaricomycotina</taxon>
        <taxon>Agaricomycetes</taxon>
        <taxon>Agaricomycetidae</taxon>
        <taxon>Agaricales</taxon>
        <taxon>Agaricineae</taxon>
        <taxon>Hymenogastraceae</taxon>
        <taxon>Gymnopilus</taxon>
    </lineage>
</organism>
<dbReference type="CDD" id="cd12087">
    <property type="entry name" value="TM_EGFR-like"/>
    <property type="match status" value="1"/>
</dbReference>
<comment type="caution">
    <text evidence="5">The sequence shown here is derived from an EMBL/GenBank/DDBJ whole genome shotgun (WGS) entry which is preliminary data.</text>
</comment>
<feature type="compositionally biased region" description="Gly residues" evidence="3">
    <location>
        <begin position="939"/>
        <end position="950"/>
    </location>
</feature>
<proteinExistence type="predicted"/>
<gene>
    <name evidence="5" type="ORF">CPB84DRAFT_1843991</name>
</gene>
<dbReference type="PANTHER" id="PTHR46093">
    <property type="entry name" value="ACYL-COA-BINDING DOMAIN-CONTAINING PROTEIN 5"/>
    <property type="match status" value="1"/>
</dbReference>
<sequence>MRSSATLCYLVFSQSLLYHVAAFDALPRWGQATVVINDALFVFGGKTDQFNSFSYTGAPTINDILYLSLASPFSASSPPWIQVSSSTNTSTSQGPALAWSSLSAFNTSQILLLGGQPGPNSDIVIVDAADSAELLNIFSRLSPVWIPEPTSWVGQPSRRIRHSTATAPSGLVYIFGGEKADGSANAFSDNYVFDPNAPSFALLPSQNAPPDIYGHVSIILPDERILVFGGYSQSQGTLLPLSVIWILDITQSLPSWSVVNTSISAIPSPRMDFAAVLIADGKVIIQGGCDAAFQTNFADGWILDTTQNPMNWTQIDALSQVGARRDHFAVSSGDQVVFGFGYANNAPAPAPLQIYNPSAGTFAPTFTPPSASSISQTLPAPAQTTNRNVPTASRSISSGQATSTSSSVPGAGGDGQSSNGSASSTTAIAVGTSFGIMGLIIIGLGAAYYIRKQRQNGEGNRAFIALGNKEEDDDDSPYLNEIPEAGFHELDPPQGRAHGILGTLGLAGALTAATKMRTVRHAQRQRRDMLADEDTRSFGEWYNARRQATNGSSWSLRSFLGGSRLRSRDASITSHGTGGYPAVWREKSDPFSDGAALMRDEETGFVGAATVGSRPQDRRGMSYASYASSRSGVSYRDPFIDPTEEQTNNGFSPSQLYDERSDEGYDGSRPTVRQVMPTPSLLAPLLTVLPLSHQVGQTLSPLSEHTSQSTLPLQTLGTSGSSKAHSSENVPSPFTGAGSSRSRATSVTSMNATPTTPGSPQSQPKSTAIVGASDPNLLNTNQPMRSDSWWTRFARSSLLDRRSSTGAANRTNYDIRDPNPAPRLVAIEEGSTTGSAPGTEKSSPGSGNSGSAGGQVASATPLSRGNSLKNKVYATDDAGGTTDHGKSMSSLRTTDTEAIERMAGTMEVVQRVKERNRWSSGSTSSAGGLSVDTHASMSGAGGRTGLAGLEGHGEELIQFTSPVELEGFSVPASTPTPLQLPPSSPPSAYKAKFVPVTPLHLDNVDTPSPPATPMSPSKVAERVQAYERRMSQGQVGSPPPINTKQREERSKKRVEVDYGLVPRRSLFVANPDHRAPSGSETS</sequence>
<evidence type="ECO:0008006" key="7">
    <source>
        <dbReference type="Google" id="ProtNLM"/>
    </source>
</evidence>
<keyword evidence="1" id="KW-0880">Kelch repeat</keyword>
<dbReference type="Pfam" id="PF24681">
    <property type="entry name" value="Kelch_KLHDC2_KLHL20_DRC7"/>
    <property type="match status" value="1"/>
</dbReference>
<dbReference type="SUPFAM" id="SSF117281">
    <property type="entry name" value="Kelch motif"/>
    <property type="match status" value="1"/>
</dbReference>
<keyword evidence="2" id="KW-0677">Repeat</keyword>
<feature type="compositionally biased region" description="Low complexity" evidence="3">
    <location>
        <begin position="393"/>
        <end position="407"/>
    </location>
</feature>
<evidence type="ECO:0000256" key="1">
    <source>
        <dbReference type="ARBA" id="ARBA00022441"/>
    </source>
</evidence>
<feature type="region of interest" description="Disordered" evidence="3">
    <location>
        <begin position="699"/>
        <end position="784"/>
    </location>
</feature>
<feature type="region of interest" description="Disordered" evidence="3">
    <location>
        <begin position="915"/>
        <end position="1057"/>
    </location>
</feature>
<evidence type="ECO:0000313" key="6">
    <source>
        <dbReference type="Proteomes" id="UP000724874"/>
    </source>
</evidence>
<feature type="compositionally biased region" description="Basic and acidic residues" evidence="3">
    <location>
        <begin position="1044"/>
        <end position="1056"/>
    </location>
</feature>